<evidence type="ECO:0000313" key="4">
    <source>
        <dbReference type="Proteomes" id="UP000326702"/>
    </source>
</evidence>
<keyword evidence="1" id="KW-0812">Transmembrane</keyword>
<dbReference type="InterPro" id="IPR036844">
    <property type="entry name" value="Hint_dom_sf"/>
</dbReference>
<keyword evidence="1" id="KW-0472">Membrane</keyword>
<dbReference type="AlphaFoldDB" id="A0A5P9Q7A5"/>
<dbReference type="GO" id="GO:0004519">
    <property type="term" value="F:endonuclease activity"/>
    <property type="evidence" value="ECO:0007669"/>
    <property type="project" value="InterPro"/>
</dbReference>
<dbReference type="KEGG" id="lxl:KDY119_00444"/>
<dbReference type="InterPro" id="IPR006141">
    <property type="entry name" value="Intein_N"/>
</dbReference>
<dbReference type="Pfam" id="PF14436">
    <property type="entry name" value="EndoU_bacteria"/>
    <property type="match status" value="1"/>
</dbReference>
<keyword evidence="1" id="KW-1133">Transmembrane helix</keyword>
<feature type="transmembrane region" description="Helical" evidence="1">
    <location>
        <begin position="239"/>
        <end position="260"/>
    </location>
</feature>
<accession>A0A5P9Q7A5</accession>
<dbReference type="CDD" id="cd00081">
    <property type="entry name" value="Hint"/>
    <property type="match status" value="1"/>
</dbReference>
<dbReference type="GO" id="GO:0016539">
    <property type="term" value="P:intein-mediated protein splicing"/>
    <property type="evidence" value="ECO:0007669"/>
    <property type="project" value="InterPro"/>
</dbReference>
<dbReference type="Gene3D" id="2.170.16.10">
    <property type="entry name" value="Hedgehog/Intein (Hint) domain"/>
    <property type="match status" value="1"/>
</dbReference>
<gene>
    <name evidence="3" type="ORF">KDY119_00444</name>
</gene>
<protein>
    <recommendedName>
        <fullName evidence="2">Hint domain-containing protein</fullName>
    </recommendedName>
</protein>
<name>A0A5P9Q7A5_9MICO</name>
<dbReference type="InterPro" id="IPR003587">
    <property type="entry name" value="Hint_dom_N"/>
</dbReference>
<sequence length="601" mass="62778">MGRPVDWSPVGLAIDPTPGDPVLVLSGGREYLEVAAAINGAASAMTRLDVDGAVSAAVDALVEARDDTIGQIRKAHARYTAAGDALITYAGVLDTVQSDTARALEAARAAFDEQADATRTRTYYTQLAEVETDPVARATYLQHADLAADTLTTSQQVMARAQREVTTAVDVRDRAAEHAADHIHHTTASDGLDDSWWDNWGSKIVAAIADVADLVSQITGTLAMVVAFIPVVGQALAGALLVITAVTAITSALANIALAATGKRTWAQAGVAVASAALSTLGLGTAARAATGISKTALAAGTRQSATGLKNLGTSGLQDGATGLDRQPVCKVSFGTCFTAGTLVATPDGDRPIEDLRAGDVVHCYDQTTGTRTIETIEETFARPTTTLIHLTIAGHVLTTTPEHPFMVHGLGWIQATDLHPGDLLITADERHATVDAIETKTADASDAVTVYNLHVHTHHTYYVLAGNHPVLVHNMAGHNGIAPTASGERARFISDQRRTHILDGDVTGGGHRWPGGPGKSPFPREWSDDEIMEHVSNVVTDPRSTWSEGGPGGALFTRTGRPARFVVVGERQGVRIKVVTAPAGEGIVTAYPVGGAFVGS</sequence>
<dbReference type="Pfam" id="PF07591">
    <property type="entry name" value="PT-HINT"/>
    <property type="match status" value="1"/>
</dbReference>
<dbReference type="InterPro" id="IPR029501">
    <property type="entry name" value="EndoU_bac"/>
</dbReference>
<proteinExistence type="predicted"/>
<keyword evidence="4" id="KW-1185">Reference proteome</keyword>
<reference evidence="3 4" key="1">
    <citation type="submission" date="2019-10" db="EMBL/GenBank/DDBJ databases">
        <title>Genome sequence of Luteimicrobium xylanilyticum HY-24.</title>
        <authorList>
            <person name="Kim D.Y."/>
            <person name="Park H.-Y."/>
        </authorList>
    </citation>
    <scope>NUCLEOTIDE SEQUENCE [LARGE SCALE GENOMIC DNA]</scope>
    <source>
        <strain evidence="3 4">HY-24</strain>
    </source>
</reference>
<dbReference type="SUPFAM" id="SSF51294">
    <property type="entry name" value="Hedgehog/intein (Hint) domain"/>
    <property type="match status" value="1"/>
</dbReference>
<evidence type="ECO:0000313" key="3">
    <source>
        <dbReference type="EMBL" id="QFU96952.1"/>
    </source>
</evidence>
<evidence type="ECO:0000259" key="2">
    <source>
        <dbReference type="SMART" id="SM00306"/>
    </source>
</evidence>
<dbReference type="PROSITE" id="PS50817">
    <property type="entry name" value="INTEIN_N_TER"/>
    <property type="match status" value="1"/>
</dbReference>
<feature type="domain" description="Hint" evidence="2">
    <location>
        <begin position="335"/>
        <end position="429"/>
    </location>
</feature>
<feature type="transmembrane region" description="Helical" evidence="1">
    <location>
        <begin position="266"/>
        <end position="287"/>
    </location>
</feature>
<dbReference type="EMBL" id="CP045529">
    <property type="protein sequence ID" value="QFU96952.1"/>
    <property type="molecule type" value="Genomic_DNA"/>
</dbReference>
<dbReference type="SMART" id="SM00306">
    <property type="entry name" value="HintN"/>
    <property type="match status" value="1"/>
</dbReference>
<dbReference type="Proteomes" id="UP000326702">
    <property type="component" value="Chromosome"/>
</dbReference>
<organism evidence="3 4">
    <name type="scientific">Luteimicrobium xylanilyticum</name>
    <dbReference type="NCBI Taxonomy" id="1133546"/>
    <lineage>
        <taxon>Bacteria</taxon>
        <taxon>Bacillati</taxon>
        <taxon>Actinomycetota</taxon>
        <taxon>Actinomycetes</taxon>
        <taxon>Micrococcales</taxon>
        <taxon>Luteimicrobium</taxon>
    </lineage>
</organism>
<evidence type="ECO:0000256" key="1">
    <source>
        <dbReference type="SAM" id="Phobius"/>
    </source>
</evidence>